<accession>A0ABD5EXY1</accession>
<sequence length="173" mass="19096">MMFSSTPLASGADPGSVIVGLLSGLAGIVFATLTLRHHRQVWAWTRRLRASDDVGKDLDDALTYLRELAEHLSERAQKPCREAEFAPLPRLRHLLDDAADDAEPIRPELRTVVERFDRYLAAVLPPATIAARVTATEHATQLAAAMRQEQARIDLKGAVSTAQQRIRALRRAA</sequence>
<dbReference type="AlphaFoldDB" id="A0ABD5EXY1"/>
<dbReference type="EMBL" id="JAVRES010000028">
    <property type="protein sequence ID" value="MDT0439592.1"/>
    <property type="molecule type" value="Genomic_DNA"/>
</dbReference>
<gene>
    <name evidence="2" type="ORF">RM877_33535</name>
</gene>
<evidence type="ECO:0000313" key="3">
    <source>
        <dbReference type="Proteomes" id="UP001183535"/>
    </source>
</evidence>
<keyword evidence="1" id="KW-0812">Transmembrane</keyword>
<feature type="transmembrane region" description="Helical" evidence="1">
    <location>
        <begin position="15"/>
        <end position="35"/>
    </location>
</feature>
<dbReference type="Proteomes" id="UP001183535">
    <property type="component" value="Unassembled WGS sequence"/>
</dbReference>
<proteinExistence type="predicted"/>
<protein>
    <submittedName>
        <fullName evidence="2">Uncharacterized protein</fullName>
    </submittedName>
</protein>
<name>A0ABD5EXY1_9ACTN</name>
<comment type="caution">
    <text evidence="2">The sequence shown here is derived from an EMBL/GenBank/DDBJ whole genome shotgun (WGS) entry which is preliminary data.</text>
</comment>
<dbReference type="RefSeq" id="WP_093833916.1">
    <property type="nucleotide sequence ID" value="NZ_JAVRES010000028.1"/>
</dbReference>
<organism evidence="2 3">
    <name type="scientific">Streptomyces doudnae</name>
    <dbReference type="NCBI Taxonomy" id="3075536"/>
    <lineage>
        <taxon>Bacteria</taxon>
        <taxon>Bacillati</taxon>
        <taxon>Actinomycetota</taxon>
        <taxon>Actinomycetes</taxon>
        <taxon>Kitasatosporales</taxon>
        <taxon>Streptomycetaceae</taxon>
        <taxon>Streptomyces</taxon>
    </lineage>
</organism>
<evidence type="ECO:0000256" key="1">
    <source>
        <dbReference type="SAM" id="Phobius"/>
    </source>
</evidence>
<reference evidence="3" key="1">
    <citation type="submission" date="2023-07" db="EMBL/GenBank/DDBJ databases">
        <title>30 novel species of actinomycetes from the DSMZ collection.</title>
        <authorList>
            <person name="Nouioui I."/>
        </authorList>
    </citation>
    <scope>NUCLEOTIDE SEQUENCE [LARGE SCALE GENOMIC DNA]</scope>
    <source>
        <strain evidence="3">DSM 41981</strain>
    </source>
</reference>
<keyword evidence="1" id="KW-0472">Membrane</keyword>
<keyword evidence="1" id="KW-1133">Transmembrane helix</keyword>
<evidence type="ECO:0000313" key="2">
    <source>
        <dbReference type="EMBL" id="MDT0439592.1"/>
    </source>
</evidence>
<keyword evidence="3" id="KW-1185">Reference proteome</keyword>